<dbReference type="InterPro" id="IPR000802">
    <property type="entry name" value="Arsenical_pump_ArsB"/>
</dbReference>
<comment type="caution">
    <text evidence="9">The sequence shown here is derived from an EMBL/GenBank/DDBJ whole genome shotgun (WGS) entry which is preliminary data.</text>
</comment>
<protein>
    <recommendedName>
        <fullName evidence="8">Arsenical pump membrane protein</fullName>
    </recommendedName>
</protein>
<feature type="transmembrane region" description="Helical" evidence="8">
    <location>
        <begin position="407"/>
        <end position="428"/>
    </location>
</feature>
<dbReference type="NCBIfam" id="NF011980">
    <property type="entry name" value="PRK15445.1"/>
    <property type="match status" value="1"/>
</dbReference>
<reference evidence="9 10" key="1">
    <citation type="submission" date="2023-04" db="EMBL/GenBank/DDBJ databases">
        <title>A. sendaiensis sub sp. chiapanensis a novel subspecie with specific adaptation in bacterial cell wall isolated from an active volcano.</title>
        <authorList>
            <person name="Alvarez Gutierrez P.E."/>
            <person name="Ortiz Cortes L.Y."/>
        </authorList>
    </citation>
    <scope>NUCLEOTIDE SEQUENCE [LARGE SCALE GENOMIC DNA]</scope>
    <source>
        <strain evidence="9 10">PA2</strain>
    </source>
</reference>
<keyword evidence="8" id="KW-0813">Transport</keyword>
<keyword evidence="5 8" id="KW-0059">Arsenical resistance</keyword>
<feature type="transmembrane region" description="Helical" evidence="8">
    <location>
        <begin position="317"/>
        <end position="335"/>
    </location>
</feature>
<gene>
    <name evidence="9" type="ORF">QID03_08810</name>
</gene>
<evidence type="ECO:0000313" key="10">
    <source>
        <dbReference type="Proteomes" id="UP001529245"/>
    </source>
</evidence>
<evidence type="ECO:0000313" key="9">
    <source>
        <dbReference type="EMBL" id="MDI9260292.1"/>
    </source>
</evidence>
<name>A0ABT6XYZ0_ALISE</name>
<dbReference type="NCBIfam" id="TIGR00935">
    <property type="entry name" value="2a45"/>
    <property type="match status" value="1"/>
</dbReference>
<dbReference type="PANTHER" id="PTHR43302">
    <property type="entry name" value="TRANSPORTER ARSB-RELATED"/>
    <property type="match status" value="1"/>
</dbReference>
<keyword evidence="3" id="KW-1003">Cell membrane</keyword>
<comment type="function">
    <text evidence="8">Involved in arsenical resistance. Thought to form the channel of an arsenite pump.</text>
</comment>
<organism evidence="9 10">
    <name type="scientific">Alicyclobacillus sendaiensis PA2</name>
    <dbReference type="NCBI Taxonomy" id="3029425"/>
    <lineage>
        <taxon>Bacteria</taxon>
        <taxon>Bacillati</taxon>
        <taxon>Bacillota</taxon>
        <taxon>Bacilli</taxon>
        <taxon>Bacillales</taxon>
        <taxon>Alicyclobacillaceae</taxon>
        <taxon>Alicyclobacillus</taxon>
    </lineage>
</organism>
<accession>A0ABT6XYZ0</accession>
<sequence>MALIALAIFLATLVLVVWRPWGLPVGWSALFGALLALAAGVVRMQDVWTVWNIVWDATLTFVGILIVSSVLDASGFFEWAALTIAHRARGRGRLAFVLILALGFMVSAFFSNDGAALILTPIVLEKMKKLQFSAREMVPFLLAGGFIADSTSIPLIISNLVNIISADYYHLGFLRYALRMLVPDLVSFGASLCVTYLYFRRDIPSSYDVAALPDPASAIRDRTMFKFSWWMLGVMTLGYVASEIAHVPVSAVEGVIAIGFLLAGWRTRTADPRRVLREAPWSIVVFSVGMYLVVYGLERAHLTDWFTRLVQTTSHAGLFWAVMAMGVVSACLSCVTNNLPSVMLGLLAIQHTGLPVSDQVALALANVVGCDLGPKMTPIGSLATLLWLHVLESRGVRITVSSFMRAGLVFTWPTLLSVLASMYGWLWVVRHLFG</sequence>
<comment type="subcellular location">
    <subcellularLocation>
        <location evidence="1 8">Cell membrane</location>
        <topology evidence="1 8">Multi-pass membrane protein</topology>
    </subcellularLocation>
</comment>
<evidence type="ECO:0000256" key="3">
    <source>
        <dbReference type="ARBA" id="ARBA00022475"/>
    </source>
</evidence>
<feature type="transmembrane region" description="Helical" evidence="8">
    <location>
        <begin position="279"/>
        <end position="297"/>
    </location>
</feature>
<evidence type="ECO:0000256" key="5">
    <source>
        <dbReference type="ARBA" id="ARBA00022849"/>
    </source>
</evidence>
<feature type="transmembrane region" description="Helical" evidence="8">
    <location>
        <begin position="247"/>
        <end position="267"/>
    </location>
</feature>
<feature type="transmembrane region" description="Helical" evidence="8">
    <location>
        <begin position="176"/>
        <end position="199"/>
    </location>
</feature>
<keyword evidence="10" id="KW-1185">Reference proteome</keyword>
<dbReference type="EMBL" id="JASGCB010000013">
    <property type="protein sequence ID" value="MDI9260292.1"/>
    <property type="molecule type" value="Genomic_DNA"/>
</dbReference>
<feature type="transmembrane region" description="Helical" evidence="8">
    <location>
        <begin position="140"/>
        <end position="164"/>
    </location>
</feature>
<keyword evidence="7 8" id="KW-0472">Membrane</keyword>
<proteinExistence type="inferred from homology"/>
<feature type="transmembrane region" description="Helical" evidence="8">
    <location>
        <begin position="54"/>
        <end position="74"/>
    </location>
</feature>
<keyword evidence="4 8" id="KW-0812">Transmembrane</keyword>
<evidence type="ECO:0000256" key="1">
    <source>
        <dbReference type="ARBA" id="ARBA00004651"/>
    </source>
</evidence>
<evidence type="ECO:0000256" key="2">
    <source>
        <dbReference type="ARBA" id="ARBA00006433"/>
    </source>
</evidence>
<dbReference type="RefSeq" id="WP_283203780.1">
    <property type="nucleotide sequence ID" value="NZ_JASGCB010000013.1"/>
</dbReference>
<dbReference type="Proteomes" id="UP001529245">
    <property type="component" value="Unassembled WGS sequence"/>
</dbReference>
<dbReference type="CDD" id="cd01118">
    <property type="entry name" value="ArsB_permease"/>
    <property type="match status" value="1"/>
</dbReference>
<comment type="caution">
    <text evidence="8">Lacks conserved residue(s) required for the propagation of feature annotation.</text>
</comment>
<dbReference type="PANTHER" id="PTHR43302:SF5">
    <property type="entry name" value="TRANSPORTER ARSB-RELATED"/>
    <property type="match status" value="1"/>
</dbReference>
<evidence type="ECO:0000256" key="4">
    <source>
        <dbReference type="ARBA" id="ARBA00022692"/>
    </source>
</evidence>
<dbReference type="PRINTS" id="PR00758">
    <property type="entry name" value="ARSENICPUMP"/>
</dbReference>
<keyword evidence="6 8" id="KW-1133">Transmembrane helix</keyword>
<comment type="similarity">
    <text evidence="2 8">Belongs to the ArsB family.</text>
</comment>
<feature type="transmembrane region" description="Helical" evidence="8">
    <location>
        <begin position="94"/>
        <end position="119"/>
    </location>
</feature>
<evidence type="ECO:0000256" key="6">
    <source>
        <dbReference type="ARBA" id="ARBA00022989"/>
    </source>
</evidence>
<feature type="transmembrane region" description="Helical" evidence="8">
    <location>
        <begin position="26"/>
        <end position="42"/>
    </location>
</feature>
<evidence type="ECO:0000256" key="8">
    <source>
        <dbReference type="RuleBase" id="RU004993"/>
    </source>
</evidence>
<dbReference type="Pfam" id="PF02040">
    <property type="entry name" value="ArsB"/>
    <property type="match status" value="1"/>
</dbReference>
<feature type="transmembrane region" description="Helical" evidence="8">
    <location>
        <begin position="224"/>
        <end position="241"/>
    </location>
</feature>
<evidence type="ECO:0000256" key="7">
    <source>
        <dbReference type="ARBA" id="ARBA00023136"/>
    </source>
</evidence>